<dbReference type="EMBL" id="RCDD01000002">
    <property type="protein sequence ID" value="RLK58734.1"/>
    <property type="molecule type" value="Genomic_DNA"/>
</dbReference>
<dbReference type="InterPro" id="IPR015943">
    <property type="entry name" value="WD40/YVTN_repeat-like_dom_sf"/>
</dbReference>
<sequence length="934" mass="100604">MLVGFAEALRELRRLAGSPTYRQLGARAHYSAAALSDAAAGRKLPTLAVTLAYVRACGGDAREWEQRWREAEAQHTHPARQDDPAVPYQGLFAFHEGDAEVFFGRDRAVREVLDRLGERRFVGVFGASGTGKTSVLRAGVAVRWPGPVLVLTPGARPVEECAVRVSGLVGRSTVEVHEQLRADPANLALLLGPVQGALLIVDQFEELFTLCDDPGERAWFVRALVAASGRTRVLLGVRADFYGHCAEHEPLVEALRDGLVLLGGLSVDELREAIVAPATARGHRLEAELVTRLVADAAGRRGVLPMLSHALFETWHRRRGITLTLDGYTATGGIDHAIARTAETVYSEFDEQGQAIAKATFTRLVALGDGDDTKRRVPRDEWDRDPDTTAVLHTLAAARLVTLDRDSVEPAHEALITHWPRLRAWLAEDRDTLRVHRHLVDATRTWQDLDRDPAALYRGALLTRARELLVTHPNLVTAPQRRFLAAAHTAGTANRRRRRLGVVAAVALVVVLAAVGVYAVRTSADNDRRATEAVVDQAVVQARALRSADPSLAGQVALAAYRLRPDPNTLGGLFDVVAAFSQANETGEFQQTHQVLFHPGGRYLYTASGGALKVFDFNGASTPSFSHVVPGLPPVGRMAIDTAGRTLALEVAQGPVYLLDVADPGTPAVVAVVPSADWLEPHFSPVEPILVLVERSDIVDGGAGPPVINHIVRVLDVRDPAHPVERSHFSVGEDVVGFDRAGNLVTQDSGAGVHLWDLTDAVHPSQRFVAAGPSLDKYAALSPSAPIVASIEDGYARLAVGTGGSTRLWDTTDPLHPRAGGRIPGLVALALAPDNRSLALANRETVQVWDISDLDNPRQHAIHPASNLNLGSATFAPDSKSLTILPDTGPGLLWPTDTPTAAGWVCQRALRPITPAEWTHYFPDTDYTAPCAVP</sequence>
<accession>A0A421B300</accession>
<keyword evidence="4" id="KW-1185">Reference proteome</keyword>
<keyword evidence="1" id="KW-1133">Transmembrane helix</keyword>
<feature type="transmembrane region" description="Helical" evidence="1">
    <location>
        <begin position="500"/>
        <end position="520"/>
    </location>
</feature>
<protein>
    <recommendedName>
        <fullName evidence="2">HTH cro/C1-type domain-containing protein</fullName>
    </recommendedName>
</protein>
<evidence type="ECO:0000313" key="4">
    <source>
        <dbReference type="Proteomes" id="UP000282454"/>
    </source>
</evidence>
<evidence type="ECO:0000256" key="1">
    <source>
        <dbReference type="SAM" id="Phobius"/>
    </source>
</evidence>
<dbReference type="Gene3D" id="2.130.10.10">
    <property type="entry name" value="YVTN repeat-like/Quinoprotein amine dehydrogenase"/>
    <property type="match status" value="1"/>
</dbReference>
<dbReference type="AlphaFoldDB" id="A0A421B300"/>
<dbReference type="SUPFAM" id="SSF101908">
    <property type="entry name" value="Putative isomerase YbhE"/>
    <property type="match status" value="1"/>
</dbReference>
<dbReference type="SUPFAM" id="SSF52540">
    <property type="entry name" value="P-loop containing nucleoside triphosphate hydrolases"/>
    <property type="match status" value="1"/>
</dbReference>
<reference evidence="3 4" key="1">
    <citation type="submission" date="2018-10" db="EMBL/GenBank/DDBJ databases">
        <title>Genomic Encyclopedia of Archaeal and Bacterial Type Strains, Phase II (KMG-II): from individual species to whole genera.</title>
        <authorList>
            <person name="Goeker M."/>
        </authorList>
    </citation>
    <scope>NUCLEOTIDE SEQUENCE [LARGE SCALE GENOMIC DNA]</scope>
    <source>
        <strain evidence="3 4">DSM 45657</strain>
    </source>
</reference>
<feature type="domain" description="HTH cro/C1-type" evidence="2">
    <location>
        <begin position="8"/>
        <end position="64"/>
    </location>
</feature>
<dbReference type="InterPro" id="IPR027417">
    <property type="entry name" value="P-loop_NTPase"/>
</dbReference>
<proteinExistence type="predicted"/>
<organism evidence="3 4">
    <name type="scientific">Actinokineospora cianjurensis</name>
    <dbReference type="NCBI Taxonomy" id="585224"/>
    <lineage>
        <taxon>Bacteria</taxon>
        <taxon>Bacillati</taxon>
        <taxon>Actinomycetota</taxon>
        <taxon>Actinomycetes</taxon>
        <taxon>Pseudonocardiales</taxon>
        <taxon>Pseudonocardiaceae</taxon>
        <taxon>Actinokineospora</taxon>
    </lineage>
</organism>
<dbReference type="SMART" id="SM00530">
    <property type="entry name" value="HTH_XRE"/>
    <property type="match status" value="1"/>
</dbReference>
<name>A0A421B300_9PSEU</name>
<evidence type="ECO:0000313" key="3">
    <source>
        <dbReference type="EMBL" id="RLK58734.1"/>
    </source>
</evidence>
<dbReference type="Pfam" id="PF20703">
    <property type="entry name" value="nSTAND1"/>
    <property type="match status" value="1"/>
</dbReference>
<keyword evidence="1" id="KW-0472">Membrane</keyword>
<dbReference type="InterPro" id="IPR049052">
    <property type="entry name" value="nSTAND1"/>
</dbReference>
<dbReference type="RefSeq" id="WP_147460015.1">
    <property type="nucleotide sequence ID" value="NZ_RCDD01000002.1"/>
</dbReference>
<keyword evidence="1" id="KW-0812">Transmembrane</keyword>
<dbReference type="OrthoDB" id="134501at2"/>
<gene>
    <name evidence="3" type="ORF">CLV68_3209</name>
</gene>
<evidence type="ECO:0000259" key="2">
    <source>
        <dbReference type="SMART" id="SM00530"/>
    </source>
</evidence>
<comment type="caution">
    <text evidence="3">The sequence shown here is derived from an EMBL/GenBank/DDBJ whole genome shotgun (WGS) entry which is preliminary data.</text>
</comment>
<dbReference type="InterPro" id="IPR001387">
    <property type="entry name" value="Cro/C1-type_HTH"/>
</dbReference>
<dbReference type="Proteomes" id="UP000282454">
    <property type="component" value="Unassembled WGS sequence"/>
</dbReference>